<dbReference type="PANTHER" id="PTHR43065:SF10">
    <property type="entry name" value="PEROXIDE STRESS-ACTIVATED HISTIDINE KINASE MAK3"/>
    <property type="match status" value="1"/>
</dbReference>
<accession>A0A2U2BT61</accession>
<dbReference type="EMBL" id="QEXV01000003">
    <property type="protein sequence ID" value="PWE17197.1"/>
    <property type="molecule type" value="Genomic_DNA"/>
</dbReference>
<feature type="region of interest" description="Disordered" evidence="9">
    <location>
        <begin position="1"/>
        <end position="45"/>
    </location>
</feature>
<feature type="compositionally biased region" description="Basic residues" evidence="9">
    <location>
        <begin position="77"/>
        <end position="93"/>
    </location>
</feature>
<comment type="caution">
    <text evidence="11">The sequence shown here is derived from an EMBL/GenBank/DDBJ whole genome shotgun (WGS) entry which is preliminary data.</text>
</comment>
<dbReference type="InterPro" id="IPR000014">
    <property type="entry name" value="PAS"/>
</dbReference>
<dbReference type="SUPFAM" id="SSF47384">
    <property type="entry name" value="Homodimeric domain of signal transducing histidine kinase"/>
    <property type="match status" value="1"/>
</dbReference>
<dbReference type="AlphaFoldDB" id="A0A2U2BT61"/>
<evidence type="ECO:0000256" key="4">
    <source>
        <dbReference type="ARBA" id="ARBA00022679"/>
    </source>
</evidence>
<dbReference type="Gene3D" id="1.10.287.130">
    <property type="match status" value="1"/>
</dbReference>
<evidence type="ECO:0000313" key="12">
    <source>
        <dbReference type="Proteomes" id="UP000245168"/>
    </source>
</evidence>
<dbReference type="Gene3D" id="3.30.565.10">
    <property type="entry name" value="Histidine kinase-like ATPase, C-terminal domain"/>
    <property type="match status" value="1"/>
</dbReference>
<dbReference type="InterPro" id="IPR013767">
    <property type="entry name" value="PAS_fold"/>
</dbReference>
<keyword evidence="12" id="KW-1185">Reference proteome</keyword>
<dbReference type="Pfam" id="PF02518">
    <property type="entry name" value="HATPase_c"/>
    <property type="match status" value="1"/>
</dbReference>
<evidence type="ECO:0000256" key="2">
    <source>
        <dbReference type="ARBA" id="ARBA00012438"/>
    </source>
</evidence>
<keyword evidence="8" id="KW-0902">Two-component regulatory system</keyword>
<evidence type="ECO:0000256" key="5">
    <source>
        <dbReference type="ARBA" id="ARBA00022741"/>
    </source>
</evidence>
<evidence type="ECO:0000256" key="7">
    <source>
        <dbReference type="ARBA" id="ARBA00022840"/>
    </source>
</evidence>
<dbReference type="EC" id="2.7.13.3" evidence="2"/>
<protein>
    <recommendedName>
        <fullName evidence="2">histidine kinase</fullName>
        <ecNumber evidence="2">2.7.13.3</ecNumber>
    </recommendedName>
</protein>
<feature type="region of interest" description="Disordered" evidence="9">
    <location>
        <begin position="58"/>
        <end position="109"/>
    </location>
</feature>
<reference evidence="12" key="1">
    <citation type="submission" date="2018-05" db="EMBL/GenBank/DDBJ databases">
        <authorList>
            <person name="Liu B.-T."/>
        </authorList>
    </citation>
    <scope>NUCLEOTIDE SEQUENCE [LARGE SCALE GENOMIC DNA]</scope>
    <source>
        <strain evidence="12">WD6-1</strain>
    </source>
</reference>
<gene>
    <name evidence="11" type="ORF">DDZ18_05750</name>
</gene>
<feature type="compositionally biased region" description="Basic and acidic residues" evidence="9">
    <location>
        <begin position="1"/>
        <end position="14"/>
    </location>
</feature>
<dbReference type="InterPro" id="IPR003661">
    <property type="entry name" value="HisK_dim/P_dom"/>
</dbReference>
<dbReference type="PRINTS" id="PR00344">
    <property type="entry name" value="BCTRLSENSOR"/>
</dbReference>
<dbReference type="SUPFAM" id="SSF55785">
    <property type="entry name" value="PYP-like sensor domain (PAS domain)"/>
    <property type="match status" value="1"/>
</dbReference>
<dbReference type="SMART" id="SM00388">
    <property type="entry name" value="HisKA"/>
    <property type="match status" value="1"/>
</dbReference>
<dbReference type="InterPro" id="IPR036890">
    <property type="entry name" value="HATPase_C_sf"/>
</dbReference>
<proteinExistence type="predicted"/>
<dbReference type="InterPro" id="IPR036097">
    <property type="entry name" value="HisK_dim/P_sf"/>
</dbReference>
<keyword evidence="7" id="KW-0067">ATP-binding</keyword>
<sequence>MAARRDRTRTDNGRRARGARSRRRRGVARRGGRGRRDPVRRGAGRALHAQAFRLLRRLGRTRPGRAQGLARAALPQRRGRRGAGRADRLRRRADRPARGVSEAGRDPAERAAQAAATALVLIDARGRILFANPAAETVLERSRARLEGHALVDAGAAGEAAWRLAERAIAEGREVLGHDVTIETADGPRRAAIDAAPEGEGAVVGLRLWPEAGVSARGDRAASAAAGFGRMLSHELKNPIAGARGAAQLIASSDDVETRELAEVIVGELDRARRIADRWSAVGDIAPAPFGPVNLNELAREARGSAAMAAGEVVSFVERFDPSLPPAFGDRDLLLQALLNLLTNAAESVADAGGGTVEIVTRYRSATPAGAPPDARLEIAVLDDGAGVPDDLGDAVFNPFVTGKPAGEGLGLAIVARVAELHEGGVEYESRPGRTVFHLYLREDASGR</sequence>
<dbReference type="InterPro" id="IPR004358">
    <property type="entry name" value="Sig_transdc_His_kin-like_C"/>
</dbReference>
<dbReference type="Proteomes" id="UP000245168">
    <property type="component" value="Unassembled WGS sequence"/>
</dbReference>
<dbReference type="Pfam" id="PF00989">
    <property type="entry name" value="PAS"/>
    <property type="match status" value="1"/>
</dbReference>
<dbReference type="InterPro" id="IPR005467">
    <property type="entry name" value="His_kinase_dom"/>
</dbReference>
<evidence type="ECO:0000256" key="6">
    <source>
        <dbReference type="ARBA" id="ARBA00022777"/>
    </source>
</evidence>
<organism evidence="11 12">
    <name type="scientific">Marinicauda salina</name>
    <dbReference type="NCBI Taxonomy" id="2135793"/>
    <lineage>
        <taxon>Bacteria</taxon>
        <taxon>Pseudomonadati</taxon>
        <taxon>Pseudomonadota</taxon>
        <taxon>Alphaproteobacteria</taxon>
        <taxon>Maricaulales</taxon>
        <taxon>Maricaulaceae</taxon>
        <taxon>Marinicauda</taxon>
    </lineage>
</organism>
<dbReference type="SMART" id="SM00387">
    <property type="entry name" value="HATPase_c"/>
    <property type="match status" value="1"/>
</dbReference>
<evidence type="ECO:0000256" key="9">
    <source>
        <dbReference type="SAM" id="MobiDB-lite"/>
    </source>
</evidence>
<keyword evidence="5" id="KW-0547">Nucleotide-binding</keyword>
<evidence type="ECO:0000256" key="8">
    <source>
        <dbReference type="ARBA" id="ARBA00023012"/>
    </source>
</evidence>
<dbReference type="Pfam" id="PF00512">
    <property type="entry name" value="HisKA"/>
    <property type="match status" value="1"/>
</dbReference>
<dbReference type="InterPro" id="IPR035965">
    <property type="entry name" value="PAS-like_dom_sf"/>
</dbReference>
<comment type="catalytic activity">
    <reaction evidence="1">
        <text>ATP + protein L-histidine = ADP + protein N-phospho-L-histidine.</text>
        <dbReference type="EC" id="2.7.13.3"/>
    </reaction>
</comment>
<dbReference type="CDD" id="cd00130">
    <property type="entry name" value="PAS"/>
    <property type="match status" value="1"/>
</dbReference>
<dbReference type="GO" id="GO:0005524">
    <property type="term" value="F:ATP binding"/>
    <property type="evidence" value="ECO:0007669"/>
    <property type="project" value="UniProtKB-KW"/>
</dbReference>
<feature type="domain" description="Histidine kinase" evidence="10">
    <location>
        <begin position="231"/>
        <end position="445"/>
    </location>
</feature>
<feature type="compositionally biased region" description="Basic residues" evidence="9">
    <location>
        <begin position="15"/>
        <end position="33"/>
    </location>
</feature>
<dbReference type="PROSITE" id="PS50109">
    <property type="entry name" value="HIS_KIN"/>
    <property type="match status" value="1"/>
</dbReference>
<keyword evidence="6" id="KW-0418">Kinase</keyword>
<dbReference type="GO" id="GO:0006355">
    <property type="term" value="P:regulation of DNA-templated transcription"/>
    <property type="evidence" value="ECO:0007669"/>
    <property type="project" value="InterPro"/>
</dbReference>
<evidence type="ECO:0000259" key="10">
    <source>
        <dbReference type="PROSITE" id="PS50109"/>
    </source>
</evidence>
<evidence type="ECO:0000256" key="3">
    <source>
        <dbReference type="ARBA" id="ARBA00022553"/>
    </source>
</evidence>
<evidence type="ECO:0000313" key="11">
    <source>
        <dbReference type="EMBL" id="PWE17197.1"/>
    </source>
</evidence>
<evidence type="ECO:0000256" key="1">
    <source>
        <dbReference type="ARBA" id="ARBA00000085"/>
    </source>
</evidence>
<dbReference type="Gene3D" id="3.30.450.20">
    <property type="entry name" value="PAS domain"/>
    <property type="match status" value="1"/>
</dbReference>
<dbReference type="GO" id="GO:0000155">
    <property type="term" value="F:phosphorelay sensor kinase activity"/>
    <property type="evidence" value="ECO:0007669"/>
    <property type="project" value="InterPro"/>
</dbReference>
<keyword evidence="3" id="KW-0597">Phosphoprotein</keyword>
<dbReference type="PANTHER" id="PTHR43065">
    <property type="entry name" value="SENSOR HISTIDINE KINASE"/>
    <property type="match status" value="1"/>
</dbReference>
<keyword evidence="4" id="KW-0808">Transferase</keyword>
<name>A0A2U2BT61_9PROT</name>
<feature type="compositionally biased region" description="Low complexity" evidence="9">
    <location>
        <begin position="64"/>
        <end position="76"/>
    </location>
</feature>
<dbReference type="CDD" id="cd00082">
    <property type="entry name" value="HisKA"/>
    <property type="match status" value="1"/>
</dbReference>
<dbReference type="InterPro" id="IPR003594">
    <property type="entry name" value="HATPase_dom"/>
</dbReference>
<dbReference type="SUPFAM" id="SSF55874">
    <property type="entry name" value="ATPase domain of HSP90 chaperone/DNA topoisomerase II/histidine kinase"/>
    <property type="match status" value="1"/>
</dbReference>